<protein>
    <submittedName>
        <fullName evidence="2">Uncharacterized protein</fullName>
    </submittedName>
</protein>
<dbReference type="EMBL" id="BAAAPN010000107">
    <property type="protein sequence ID" value="GAA1778241.1"/>
    <property type="molecule type" value="Genomic_DNA"/>
</dbReference>
<feature type="compositionally biased region" description="Basic and acidic residues" evidence="1">
    <location>
        <begin position="13"/>
        <end position="23"/>
    </location>
</feature>
<comment type="caution">
    <text evidence="2">The sequence shown here is derived from an EMBL/GenBank/DDBJ whole genome shotgun (WGS) entry which is preliminary data.</text>
</comment>
<evidence type="ECO:0000313" key="2">
    <source>
        <dbReference type="EMBL" id="GAA1778241.1"/>
    </source>
</evidence>
<keyword evidence="3" id="KW-1185">Reference proteome</keyword>
<evidence type="ECO:0000313" key="3">
    <source>
        <dbReference type="Proteomes" id="UP001501475"/>
    </source>
</evidence>
<organism evidence="2 3">
    <name type="scientific">Nostocoides vanveenii</name>
    <dbReference type="NCBI Taxonomy" id="330835"/>
    <lineage>
        <taxon>Bacteria</taxon>
        <taxon>Bacillati</taxon>
        <taxon>Actinomycetota</taxon>
        <taxon>Actinomycetes</taxon>
        <taxon>Micrococcales</taxon>
        <taxon>Intrasporangiaceae</taxon>
        <taxon>Nostocoides</taxon>
    </lineage>
</organism>
<sequence length="220" mass="23883">MSAPTMSFPFPPDNHDDSTEVDRDSALSCDAVQTMLARVEVAKFVRRTAKATAADVGFGWIAIPDAPSTYQQLRGAYAASQATGQPLPISSLNNEDSVFLKPEDNIAFRFWHDVSHVRLGLSFALADELELATWHLAQAELAGFAPGSLGYRLLEADHVGQVLMQALGGRFPFNQEAFVLTYARHGVGLGLLAELRRIPGLNEDSTALVTTRPNEDGADR</sequence>
<name>A0ABN2L7K7_9MICO</name>
<dbReference type="Proteomes" id="UP001501475">
    <property type="component" value="Unassembled WGS sequence"/>
</dbReference>
<gene>
    <name evidence="2" type="ORF">GCM10009810_38990</name>
</gene>
<reference evidence="2 3" key="1">
    <citation type="journal article" date="2019" name="Int. J. Syst. Evol. Microbiol.">
        <title>The Global Catalogue of Microorganisms (GCM) 10K type strain sequencing project: providing services to taxonomists for standard genome sequencing and annotation.</title>
        <authorList>
            <consortium name="The Broad Institute Genomics Platform"/>
            <consortium name="The Broad Institute Genome Sequencing Center for Infectious Disease"/>
            <person name="Wu L."/>
            <person name="Ma J."/>
        </authorList>
    </citation>
    <scope>NUCLEOTIDE SEQUENCE [LARGE SCALE GENOMIC DNA]</scope>
    <source>
        <strain evidence="2 3">JCM 15591</strain>
    </source>
</reference>
<accession>A0ABN2L7K7</accession>
<proteinExistence type="predicted"/>
<evidence type="ECO:0000256" key="1">
    <source>
        <dbReference type="SAM" id="MobiDB-lite"/>
    </source>
</evidence>
<feature type="region of interest" description="Disordered" evidence="1">
    <location>
        <begin position="1"/>
        <end position="23"/>
    </location>
</feature>